<dbReference type="Gene3D" id="3.10.180.10">
    <property type="entry name" value="2,3-Dihydroxybiphenyl 1,2-Dioxygenase, domain 1"/>
    <property type="match status" value="1"/>
</dbReference>
<dbReference type="AlphaFoldDB" id="A0A1K1SF66"/>
<dbReference type="InterPro" id="IPR041581">
    <property type="entry name" value="Glyoxalase_6"/>
</dbReference>
<protein>
    <recommendedName>
        <fullName evidence="1">VOC domain-containing protein</fullName>
    </recommendedName>
</protein>
<dbReference type="OrthoDB" id="1645442at2"/>
<dbReference type="STRING" id="546364.SAMN04489730_5560"/>
<name>A0A1K1SF66_9PSEU</name>
<dbReference type="PANTHER" id="PTHR35908:SF1">
    <property type="entry name" value="CONSERVED PROTEIN"/>
    <property type="match status" value="1"/>
</dbReference>
<organism evidence="2 3">
    <name type="scientific">Amycolatopsis australiensis</name>
    <dbReference type="NCBI Taxonomy" id="546364"/>
    <lineage>
        <taxon>Bacteria</taxon>
        <taxon>Bacillati</taxon>
        <taxon>Actinomycetota</taxon>
        <taxon>Actinomycetes</taxon>
        <taxon>Pseudonocardiales</taxon>
        <taxon>Pseudonocardiaceae</taxon>
        <taxon>Amycolatopsis</taxon>
    </lineage>
</organism>
<dbReference type="EMBL" id="FPJG01000006">
    <property type="protein sequence ID" value="SFW83019.1"/>
    <property type="molecule type" value="Genomic_DNA"/>
</dbReference>
<evidence type="ECO:0000259" key="1">
    <source>
        <dbReference type="PROSITE" id="PS51819"/>
    </source>
</evidence>
<accession>A0A1K1SF66</accession>
<dbReference type="Proteomes" id="UP000182740">
    <property type="component" value="Unassembled WGS sequence"/>
</dbReference>
<keyword evidence="3" id="KW-1185">Reference proteome</keyword>
<dbReference type="RefSeq" id="WP_072479023.1">
    <property type="nucleotide sequence ID" value="NZ_FPJG01000006.1"/>
</dbReference>
<dbReference type="InterPro" id="IPR037523">
    <property type="entry name" value="VOC_core"/>
</dbReference>
<dbReference type="InterPro" id="IPR029068">
    <property type="entry name" value="Glyas_Bleomycin-R_OHBP_Dase"/>
</dbReference>
<evidence type="ECO:0000313" key="2">
    <source>
        <dbReference type="EMBL" id="SFW83019.1"/>
    </source>
</evidence>
<sequence>MPAELTTIVLDCADPAALAAFYAKALGREVTYQDEDTVQLGNLGFQRVAGYRGPGWPDDAKHAHLDLRVTDLDRAVREFEALGATKPGFQPGGTGWVVLADPEGHLFCLIPG</sequence>
<dbReference type="PANTHER" id="PTHR35908">
    <property type="entry name" value="HYPOTHETICAL FUSION PROTEIN"/>
    <property type="match status" value="1"/>
</dbReference>
<dbReference type="SUPFAM" id="SSF54593">
    <property type="entry name" value="Glyoxalase/Bleomycin resistance protein/Dihydroxybiphenyl dioxygenase"/>
    <property type="match status" value="1"/>
</dbReference>
<proteinExistence type="predicted"/>
<reference evidence="3" key="1">
    <citation type="submission" date="2016-11" db="EMBL/GenBank/DDBJ databases">
        <authorList>
            <person name="Varghese N."/>
            <person name="Submissions S."/>
        </authorList>
    </citation>
    <scope>NUCLEOTIDE SEQUENCE [LARGE SCALE GENOMIC DNA]</scope>
    <source>
        <strain evidence="3">DSM 44671</strain>
    </source>
</reference>
<dbReference type="Pfam" id="PF18029">
    <property type="entry name" value="Glyoxalase_6"/>
    <property type="match status" value="1"/>
</dbReference>
<feature type="domain" description="VOC" evidence="1">
    <location>
        <begin position="4"/>
        <end position="112"/>
    </location>
</feature>
<dbReference type="PROSITE" id="PS51819">
    <property type="entry name" value="VOC"/>
    <property type="match status" value="1"/>
</dbReference>
<gene>
    <name evidence="2" type="ORF">SAMN04489730_5560</name>
</gene>
<evidence type="ECO:0000313" key="3">
    <source>
        <dbReference type="Proteomes" id="UP000182740"/>
    </source>
</evidence>